<evidence type="ECO:0000313" key="1">
    <source>
        <dbReference type="EMBL" id="SNT46975.1"/>
    </source>
</evidence>
<dbReference type="EMBL" id="FZOF01000028">
    <property type="protein sequence ID" value="SNT46975.1"/>
    <property type="molecule type" value="Genomic_DNA"/>
</dbReference>
<dbReference type="AlphaFoldDB" id="A0A239MWG0"/>
<proteinExistence type="predicted"/>
<evidence type="ECO:0000313" key="2">
    <source>
        <dbReference type="Proteomes" id="UP000198280"/>
    </source>
</evidence>
<name>A0A239MWG0_9ACTN</name>
<sequence length="131" mass="14546">MTAARYGAPVCYYAMTHYKLHYACVPCRVSFKRHADPLRQHLCPNCAGPLVCAGHDFAPPPRRDLRGWSVVAAVLGEGLRYEGRSACGCGKEPGYRPRTRAELRQRRIVAARYGLPLSETLSRPDHLTPPG</sequence>
<protein>
    <submittedName>
        <fullName evidence="1">Uncharacterized protein</fullName>
    </submittedName>
</protein>
<organism evidence="1 2">
    <name type="scientific">Actinacidiphila glaucinigra</name>
    <dbReference type="NCBI Taxonomy" id="235986"/>
    <lineage>
        <taxon>Bacteria</taxon>
        <taxon>Bacillati</taxon>
        <taxon>Actinomycetota</taxon>
        <taxon>Actinomycetes</taxon>
        <taxon>Kitasatosporales</taxon>
        <taxon>Streptomycetaceae</taxon>
        <taxon>Actinacidiphila</taxon>
    </lineage>
</organism>
<keyword evidence="2" id="KW-1185">Reference proteome</keyword>
<reference evidence="1 2" key="1">
    <citation type="submission" date="2017-06" db="EMBL/GenBank/DDBJ databases">
        <authorList>
            <person name="Kim H.J."/>
            <person name="Triplett B.A."/>
        </authorList>
    </citation>
    <scope>NUCLEOTIDE SEQUENCE [LARGE SCALE GENOMIC DNA]</scope>
    <source>
        <strain evidence="1 2">CGMCC 4.1858</strain>
    </source>
</reference>
<accession>A0A239MWG0</accession>
<gene>
    <name evidence="1" type="ORF">SAMN05216252_12882</name>
</gene>
<dbReference type="Proteomes" id="UP000198280">
    <property type="component" value="Unassembled WGS sequence"/>
</dbReference>